<keyword evidence="5 10" id="KW-0285">Flavoprotein</keyword>
<dbReference type="InterPro" id="IPR037099">
    <property type="entry name" value="Fum_R/Succ_DH_flav-like_C_sf"/>
</dbReference>
<dbReference type="Pfam" id="PF00890">
    <property type="entry name" value="FAD_binding_2"/>
    <property type="match status" value="1"/>
</dbReference>
<evidence type="ECO:0000256" key="8">
    <source>
        <dbReference type="ARBA" id="ARBA00023002"/>
    </source>
</evidence>
<comment type="cofactor">
    <cofactor evidence="1 10">
        <name>FAD</name>
        <dbReference type="ChEBI" id="CHEBI:57692"/>
    </cofactor>
</comment>
<evidence type="ECO:0000256" key="1">
    <source>
        <dbReference type="ARBA" id="ARBA00001974"/>
    </source>
</evidence>
<dbReference type="InterPro" id="IPR003953">
    <property type="entry name" value="FAD-dep_OxRdtase_2_FAD-bd"/>
</dbReference>
<dbReference type="FunFam" id="3.90.700.10:FF:000002">
    <property type="entry name" value="L-aspartate oxidase"/>
    <property type="match status" value="1"/>
</dbReference>
<keyword evidence="6 10" id="KW-0662">Pyridine nucleotide biosynthesis</keyword>
<proteinExistence type="inferred from homology"/>
<evidence type="ECO:0000256" key="2">
    <source>
        <dbReference type="ARBA" id="ARBA00004950"/>
    </source>
</evidence>
<evidence type="ECO:0000256" key="6">
    <source>
        <dbReference type="ARBA" id="ARBA00022642"/>
    </source>
</evidence>
<feature type="domain" description="Fumarate reductase/succinate dehydrogenase flavoprotein-like C-terminal" evidence="12">
    <location>
        <begin position="482"/>
        <end position="574"/>
    </location>
</feature>
<evidence type="ECO:0000256" key="4">
    <source>
        <dbReference type="ARBA" id="ARBA00012173"/>
    </source>
</evidence>
<comment type="subcellular location">
    <subcellularLocation>
        <location evidence="10">Plastid</location>
        <location evidence="10">Chloroplast</location>
    </subcellularLocation>
</comment>
<dbReference type="EMBL" id="LGRX02035283">
    <property type="protein sequence ID" value="KAK3235483.1"/>
    <property type="molecule type" value="Genomic_DNA"/>
</dbReference>
<dbReference type="InterPro" id="IPR005288">
    <property type="entry name" value="NadB"/>
</dbReference>
<comment type="similarity">
    <text evidence="3 10">Belongs to the FAD-dependent oxidoreductase 2 family. NadB subfamily.</text>
</comment>
<dbReference type="SUPFAM" id="SSF56425">
    <property type="entry name" value="Succinate dehydrogenase/fumarate reductase flavoprotein, catalytic domain"/>
    <property type="match status" value="1"/>
</dbReference>
<comment type="catalytic activity">
    <reaction evidence="9 10">
        <text>L-aspartate + O2 = iminosuccinate + H2O2</text>
        <dbReference type="Rhea" id="RHEA:25876"/>
        <dbReference type="ChEBI" id="CHEBI:15379"/>
        <dbReference type="ChEBI" id="CHEBI:16240"/>
        <dbReference type="ChEBI" id="CHEBI:29991"/>
        <dbReference type="ChEBI" id="CHEBI:77875"/>
        <dbReference type="EC" id="1.4.3.16"/>
    </reaction>
</comment>
<evidence type="ECO:0000256" key="9">
    <source>
        <dbReference type="ARBA" id="ARBA00050942"/>
    </source>
</evidence>
<evidence type="ECO:0000259" key="11">
    <source>
        <dbReference type="Pfam" id="PF00890"/>
    </source>
</evidence>
<comment type="pathway">
    <text evidence="2 10">Cofactor biosynthesis; NAD(+) biosynthesis; iminoaspartate from L-aspartate (oxidase route): step 1/1.</text>
</comment>
<evidence type="ECO:0000256" key="3">
    <source>
        <dbReference type="ARBA" id="ARBA00008562"/>
    </source>
</evidence>
<feature type="domain" description="FAD-dependent oxidoreductase 2 FAD-binding" evidence="11">
    <location>
        <begin position="37"/>
        <end position="420"/>
    </location>
</feature>
<dbReference type="Gene3D" id="3.90.700.10">
    <property type="entry name" value="Succinate dehydrogenase/fumarate reductase flavoprotein, catalytic domain"/>
    <property type="match status" value="1"/>
</dbReference>
<dbReference type="Gene3D" id="1.20.58.100">
    <property type="entry name" value="Fumarate reductase/succinate dehydrogenase flavoprotein-like, C-terminal domain"/>
    <property type="match status" value="1"/>
</dbReference>
<accession>A0AAE0BF72</accession>
<evidence type="ECO:0000313" key="13">
    <source>
        <dbReference type="EMBL" id="KAK3235483.1"/>
    </source>
</evidence>
<dbReference type="Proteomes" id="UP001190700">
    <property type="component" value="Unassembled WGS sequence"/>
</dbReference>
<dbReference type="InterPro" id="IPR015939">
    <property type="entry name" value="Fum_Rdtase/Succ_DH_flav-like_C"/>
</dbReference>
<evidence type="ECO:0000256" key="7">
    <source>
        <dbReference type="ARBA" id="ARBA00022827"/>
    </source>
</evidence>
<comment type="caution">
    <text evidence="13">The sequence shown here is derived from an EMBL/GenBank/DDBJ whole genome shotgun (WGS) entry which is preliminary data.</text>
</comment>
<dbReference type="PRINTS" id="PR00368">
    <property type="entry name" value="FADPNR"/>
</dbReference>
<reference evidence="13 14" key="1">
    <citation type="journal article" date="2015" name="Genome Biol. Evol.">
        <title>Comparative Genomics of a Bacterivorous Green Alga Reveals Evolutionary Causalities and Consequences of Phago-Mixotrophic Mode of Nutrition.</title>
        <authorList>
            <person name="Burns J.A."/>
            <person name="Paasch A."/>
            <person name="Narechania A."/>
            <person name="Kim E."/>
        </authorList>
    </citation>
    <scope>NUCLEOTIDE SEQUENCE [LARGE SCALE GENOMIC DNA]</scope>
    <source>
        <strain evidence="13 14">PLY_AMNH</strain>
    </source>
</reference>
<gene>
    <name evidence="13" type="ORF">CYMTET_54317</name>
</gene>
<protein>
    <recommendedName>
        <fullName evidence="4 10">L-aspartate oxidase</fullName>
        <ecNumber evidence="4 10">1.4.3.16</ecNumber>
    </recommendedName>
</protein>
<dbReference type="PANTHER" id="PTHR42716:SF2">
    <property type="entry name" value="L-ASPARTATE OXIDASE, CHLOROPLASTIC"/>
    <property type="match status" value="1"/>
</dbReference>
<dbReference type="Pfam" id="PF02910">
    <property type="entry name" value="Succ_DH_flav_C"/>
    <property type="match status" value="1"/>
</dbReference>
<dbReference type="AlphaFoldDB" id="A0AAE0BF72"/>
<dbReference type="PANTHER" id="PTHR42716">
    <property type="entry name" value="L-ASPARTATE OXIDASE"/>
    <property type="match status" value="1"/>
</dbReference>
<evidence type="ECO:0000259" key="12">
    <source>
        <dbReference type="Pfam" id="PF02910"/>
    </source>
</evidence>
<dbReference type="InterPro" id="IPR036188">
    <property type="entry name" value="FAD/NAD-bd_sf"/>
</dbReference>
<keyword evidence="8 10" id="KW-0560">Oxidoreductase</keyword>
<keyword evidence="7 10" id="KW-0274">FAD</keyword>
<keyword evidence="14" id="KW-1185">Reference proteome</keyword>
<dbReference type="GO" id="GO:0008734">
    <property type="term" value="F:L-aspartate oxidase activity"/>
    <property type="evidence" value="ECO:0007669"/>
    <property type="project" value="UniProtKB-UniRule"/>
</dbReference>
<dbReference type="SUPFAM" id="SSF51905">
    <property type="entry name" value="FAD/NAD(P)-binding domain"/>
    <property type="match status" value="1"/>
</dbReference>
<dbReference type="NCBIfam" id="TIGR00551">
    <property type="entry name" value="nadB"/>
    <property type="match status" value="1"/>
</dbReference>
<dbReference type="InterPro" id="IPR027477">
    <property type="entry name" value="Succ_DH/fumarate_Rdtase_cat_sf"/>
</dbReference>
<organism evidence="13 14">
    <name type="scientific">Cymbomonas tetramitiformis</name>
    <dbReference type="NCBI Taxonomy" id="36881"/>
    <lineage>
        <taxon>Eukaryota</taxon>
        <taxon>Viridiplantae</taxon>
        <taxon>Chlorophyta</taxon>
        <taxon>Pyramimonadophyceae</taxon>
        <taxon>Pyramimonadales</taxon>
        <taxon>Pyramimonadaceae</taxon>
        <taxon>Cymbomonas</taxon>
    </lineage>
</organism>
<dbReference type="GO" id="GO:0009507">
    <property type="term" value="C:chloroplast"/>
    <property type="evidence" value="ECO:0007669"/>
    <property type="project" value="UniProtKB-SubCell"/>
</dbReference>
<evidence type="ECO:0000313" key="14">
    <source>
        <dbReference type="Proteomes" id="UP001190700"/>
    </source>
</evidence>
<name>A0AAE0BF72_9CHLO</name>
<dbReference type="EC" id="1.4.3.16" evidence="4 10"/>
<dbReference type="Gene3D" id="3.50.50.60">
    <property type="entry name" value="FAD/NAD(P)-binding domain"/>
    <property type="match status" value="1"/>
</dbReference>
<evidence type="ECO:0000256" key="10">
    <source>
        <dbReference type="RuleBase" id="RU362049"/>
    </source>
</evidence>
<dbReference type="SUPFAM" id="SSF46977">
    <property type="entry name" value="Succinate dehydrogenase/fumarate reductase flavoprotein C-terminal domain"/>
    <property type="match status" value="1"/>
</dbReference>
<evidence type="ECO:0000256" key="5">
    <source>
        <dbReference type="ARBA" id="ARBA00022630"/>
    </source>
</evidence>
<dbReference type="GO" id="GO:0009435">
    <property type="term" value="P:NAD+ biosynthetic process"/>
    <property type="evidence" value="ECO:0007669"/>
    <property type="project" value="InterPro"/>
</dbReference>
<sequence>MYSSCPLLTTFSTLEHISTTATLGRKANDDHTVINTDFVVVGSGIAGLSYALRVADHGKVAIVTKDVAHEGSTRYAQGGICAVLDANDSVESHISDTLVAGDFLCDLHAVEMVCSEGAAAVLELVDMGAEFTRSSSGELHLTREGGHEHNRIVHAADMTGREIERVLVEKALAHPNIHFYEKHFATDLVTVQDGEVTRCIGIDVVDRSTNKDIRFVSTVTMLAAGGAGHIYPNTTNPLVATGDGIAMAARAKAHIANMEFMQFHPTSLYVEPDGAAGTRDSVFLITEAVRGEGGLLYNAAGERFMPKYDSRLELAPRDVVARSIDDQLKKHGDKCVYLDITHKPAKEIMEHFPNIAAHLQDNLGLDITKDRIPVVPAMHYTCGGVKTGLKGDTSLPGLYATGEAAYTGLHGANRLASNSLLEGLVYSLKAASASTKYAQMNARQASSLFEDAAEEFSSRELLSPPEDAKSVEHALKVLMNLRQKLQATMWENAGIVRSNTRLLDAMEQVKRLRMELEAISSEVDLGSLATIDCELKVEHFELLNLFTVSELVVVSAMMRKESRGLHYTTDYPYKVEGERRPTVINTPLKSARKKIRRMVTLDMGKREMEVSS</sequence>
<comment type="function">
    <text evidence="10">Catalyzes the oxidation of L-aspartate to iminoaspartate.</text>
</comment>